<organism evidence="1 2">
    <name type="scientific">Chryseobacterium zhengzhouense</name>
    <dbReference type="NCBI Taxonomy" id="1636086"/>
    <lineage>
        <taxon>Bacteria</taxon>
        <taxon>Pseudomonadati</taxon>
        <taxon>Bacteroidota</taxon>
        <taxon>Flavobacteriia</taxon>
        <taxon>Flavobacteriales</taxon>
        <taxon>Weeksellaceae</taxon>
        <taxon>Chryseobacterium group</taxon>
        <taxon>Chryseobacterium</taxon>
    </lineage>
</organism>
<gene>
    <name evidence="1" type="ORF">ACFQO9_04500</name>
</gene>
<dbReference type="RefSeq" id="WP_378174399.1">
    <property type="nucleotide sequence ID" value="NZ_JBHTCR010000002.1"/>
</dbReference>
<reference evidence="2" key="1">
    <citation type="journal article" date="2019" name="Int. J. Syst. Evol. Microbiol.">
        <title>The Global Catalogue of Microorganisms (GCM) 10K type strain sequencing project: providing services to taxonomists for standard genome sequencing and annotation.</title>
        <authorList>
            <consortium name="The Broad Institute Genomics Platform"/>
            <consortium name="The Broad Institute Genome Sequencing Center for Infectious Disease"/>
            <person name="Wu L."/>
            <person name="Ma J."/>
        </authorList>
    </citation>
    <scope>NUCLEOTIDE SEQUENCE [LARGE SCALE GENOMIC DNA]</scope>
    <source>
        <strain evidence="2">CCUG 54781</strain>
    </source>
</reference>
<evidence type="ECO:0000313" key="2">
    <source>
        <dbReference type="Proteomes" id="UP001596550"/>
    </source>
</evidence>
<name>A0ABW2LXR7_9FLAO</name>
<evidence type="ECO:0000313" key="1">
    <source>
        <dbReference type="EMBL" id="MFC7345977.1"/>
    </source>
</evidence>
<accession>A0ABW2LXR7</accession>
<sequence length="294" mass="34573">MHSLEFLEIDKTVYIPENLGECDRRQYLDMSKLILLYQLGDINLDEFRTHGFYALMNMEYYKNPSDIAQQEKMQSITMHSVLLDSFFIKGEDNNLHVIQDYIHNPVKTVKYKAMTFVGPKDSFDGMTYGQMEDGLGELANFTKTGDFECLLKLFAIFYLRPNERYSKVDIDKRIVYFKYLDVRYVYGFYLLFVSFFNYLTKQCQILVDGKEIDLTILFQTNENDSSEKITLDYESIGLRSTTFQLAESGVFGTLQELRENDAFMALIRMYDLTIRNMKEEKELEAHKNKNSSHD</sequence>
<proteinExistence type="predicted"/>
<protein>
    <submittedName>
        <fullName evidence="1">Uncharacterized protein</fullName>
    </submittedName>
</protein>
<dbReference type="Proteomes" id="UP001596550">
    <property type="component" value="Unassembled WGS sequence"/>
</dbReference>
<comment type="caution">
    <text evidence="1">The sequence shown here is derived from an EMBL/GenBank/DDBJ whole genome shotgun (WGS) entry which is preliminary data.</text>
</comment>
<keyword evidence="2" id="KW-1185">Reference proteome</keyword>
<dbReference type="EMBL" id="JBHTCR010000002">
    <property type="protein sequence ID" value="MFC7345977.1"/>
    <property type="molecule type" value="Genomic_DNA"/>
</dbReference>